<evidence type="ECO:0000259" key="1">
    <source>
        <dbReference type="Pfam" id="PF07143"/>
    </source>
</evidence>
<dbReference type="STRING" id="156994.SAMN04488028_101668"/>
<dbReference type="InterPro" id="IPR023374">
    <property type="entry name" value="AttH-like_dom_sf"/>
</dbReference>
<keyword evidence="3" id="KW-1185">Reference proteome</keyword>
<feature type="domain" description="AttH" evidence="1">
    <location>
        <begin position="26"/>
        <end position="201"/>
    </location>
</feature>
<dbReference type="Pfam" id="PF07143">
    <property type="entry name" value="CrtC"/>
    <property type="match status" value="1"/>
</dbReference>
<dbReference type="Gene3D" id="2.40.370.10">
    <property type="entry name" value="AttH-like domain"/>
    <property type="match status" value="1"/>
</dbReference>
<name>A0A1M6KQG8_REIAG</name>
<dbReference type="AlphaFoldDB" id="A0A1M6KQG8"/>
<evidence type="ECO:0000313" key="3">
    <source>
        <dbReference type="Proteomes" id="UP000184474"/>
    </source>
</evidence>
<dbReference type="PANTHER" id="PTHR38591">
    <property type="entry name" value="HYDROLASE"/>
    <property type="match status" value="1"/>
</dbReference>
<dbReference type="GO" id="GO:0016787">
    <property type="term" value="F:hydrolase activity"/>
    <property type="evidence" value="ECO:0007669"/>
    <property type="project" value="UniProtKB-KW"/>
</dbReference>
<dbReference type="SUPFAM" id="SSF159245">
    <property type="entry name" value="AttH-like"/>
    <property type="match status" value="1"/>
</dbReference>
<dbReference type="RefSeq" id="WP_073119377.1">
    <property type="nucleotide sequence ID" value="NZ_FRAA01000001.1"/>
</dbReference>
<accession>A0A1M6KQG8</accession>
<evidence type="ECO:0000313" key="2">
    <source>
        <dbReference type="EMBL" id="SHJ61134.1"/>
    </source>
</evidence>
<dbReference type="InterPro" id="IPR010791">
    <property type="entry name" value="AttH_dom"/>
</dbReference>
<dbReference type="EMBL" id="FRAA01000001">
    <property type="protein sequence ID" value="SHJ61134.1"/>
    <property type="molecule type" value="Genomic_DNA"/>
</dbReference>
<keyword evidence="2" id="KW-0378">Hydrolase</keyword>
<proteinExistence type="predicted"/>
<reference evidence="3" key="1">
    <citation type="submission" date="2016-11" db="EMBL/GenBank/DDBJ databases">
        <authorList>
            <person name="Varghese N."/>
            <person name="Submissions S."/>
        </authorList>
    </citation>
    <scope>NUCLEOTIDE SEQUENCE [LARGE SCALE GENOMIC DNA]</scope>
    <source>
        <strain evidence="3">DSM 26134</strain>
    </source>
</reference>
<sequence>MKTKQKIQVPAIQLPKDQYAHVEASTEWWWHIGTLQDKFGKRKFGFEVNATRMETYGLIQISVADINAKKHYECYEFNASCPTDWAESDLSKPWSVNLAIDEATISMNAPQNDPTNMNVRATFQTKDGTACTIDIQVNQVGPPLLVWGTGIKEVYKNEKLPPLKKNNYYYSLTNLVASGTIIIGDEIVEVEGTTWMDHEYGAFPASTKWILQDVQLENGIQLSNYALVEGPLIAGQAIDSHATVLLEDGTSVYVPTKVTPLHSKSLDGFDYFMEFSLAIENKEFDIHTTLNIVTLMDDQVFTNALSAPIYEGVASCSGTYNGTAVQGAAWIEQNIKKNVNSKSLGVANPDLSSYTGYYILEGAEEGAFLTIDTNQTAGLSGDETGVTISYSMDGEKSVTDDFGPTYSFEFSTLTFPNGDTLKFDRGFDNGVLTSVSGKLAGTNVIGSNAFNPVSLQNFAGDYYLSGGPNDGDLVLSVNSLGEVFYAFSSGKLSKVQKYTYNPAMYVLQFKSPEGTGYILMLGTGGALGLACSIIEDGQATYAFSCTPSV</sequence>
<gene>
    <name evidence="2" type="ORF">SAMN04488028_101668</name>
</gene>
<protein>
    <submittedName>
        <fullName evidence="2">Predicted secreted hydrolase</fullName>
    </submittedName>
</protein>
<dbReference type="PANTHER" id="PTHR38591:SF1">
    <property type="entry name" value="BLL1000 PROTEIN"/>
    <property type="match status" value="1"/>
</dbReference>
<dbReference type="Proteomes" id="UP000184474">
    <property type="component" value="Unassembled WGS sequence"/>
</dbReference>
<organism evidence="2 3">
    <name type="scientific">Reichenbachiella agariperforans</name>
    <dbReference type="NCBI Taxonomy" id="156994"/>
    <lineage>
        <taxon>Bacteria</taxon>
        <taxon>Pseudomonadati</taxon>
        <taxon>Bacteroidota</taxon>
        <taxon>Cytophagia</taxon>
        <taxon>Cytophagales</taxon>
        <taxon>Reichenbachiellaceae</taxon>
        <taxon>Reichenbachiella</taxon>
    </lineage>
</organism>